<feature type="region of interest" description="Disordered" evidence="1">
    <location>
        <begin position="70"/>
        <end position="130"/>
    </location>
</feature>
<name>A0A5B7DFY5_PORTR</name>
<evidence type="ECO:0000313" key="2">
    <source>
        <dbReference type="EMBL" id="MPC20114.1"/>
    </source>
</evidence>
<dbReference type="AlphaFoldDB" id="A0A5B7DFY5"/>
<dbReference type="EMBL" id="VSRR010000836">
    <property type="protein sequence ID" value="MPC20114.1"/>
    <property type="molecule type" value="Genomic_DNA"/>
</dbReference>
<protein>
    <submittedName>
        <fullName evidence="2">Uncharacterized protein</fullName>
    </submittedName>
</protein>
<comment type="caution">
    <text evidence="2">The sequence shown here is derived from an EMBL/GenBank/DDBJ whole genome shotgun (WGS) entry which is preliminary data.</text>
</comment>
<keyword evidence="3" id="KW-1185">Reference proteome</keyword>
<gene>
    <name evidence="2" type="ORF">E2C01_013046</name>
</gene>
<accession>A0A5B7DFY5</accession>
<proteinExistence type="predicted"/>
<evidence type="ECO:0000313" key="3">
    <source>
        <dbReference type="Proteomes" id="UP000324222"/>
    </source>
</evidence>
<sequence length="130" mass="13803">MCVGPLTDIKDQGTQAASGEVTRRAVKGASTLFFEELHGECTRLIHLRLNYGTGLYCVKISSVYVHRARVSGRETRRSARPAGAAPSLPPSATLTHTPPRSLLSCSPPEGLFSLPAGVDSPSRGSKLVSE</sequence>
<evidence type="ECO:0000256" key="1">
    <source>
        <dbReference type="SAM" id="MobiDB-lite"/>
    </source>
</evidence>
<dbReference type="Proteomes" id="UP000324222">
    <property type="component" value="Unassembled WGS sequence"/>
</dbReference>
<organism evidence="2 3">
    <name type="scientific">Portunus trituberculatus</name>
    <name type="common">Swimming crab</name>
    <name type="synonym">Neptunus trituberculatus</name>
    <dbReference type="NCBI Taxonomy" id="210409"/>
    <lineage>
        <taxon>Eukaryota</taxon>
        <taxon>Metazoa</taxon>
        <taxon>Ecdysozoa</taxon>
        <taxon>Arthropoda</taxon>
        <taxon>Crustacea</taxon>
        <taxon>Multicrustacea</taxon>
        <taxon>Malacostraca</taxon>
        <taxon>Eumalacostraca</taxon>
        <taxon>Eucarida</taxon>
        <taxon>Decapoda</taxon>
        <taxon>Pleocyemata</taxon>
        <taxon>Brachyura</taxon>
        <taxon>Eubrachyura</taxon>
        <taxon>Portunoidea</taxon>
        <taxon>Portunidae</taxon>
        <taxon>Portuninae</taxon>
        <taxon>Portunus</taxon>
    </lineage>
</organism>
<reference evidence="2 3" key="1">
    <citation type="submission" date="2019-05" db="EMBL/GenBank/DDBJ databases">
        <title>Another draft genome of Portunus trituberculatus and its Hox gene families provides insights of decapod evolution.</title>
        <authorList>
            <person name="Jeong J.-H."/>
            <person name="Song I."/>
            <person name="Kim S."/>
            <person name="Choi T."/>
            <person name="Kim D."/>
            <person name="Ryu S."/>
            <person name="Kim W."/>
        </authorList>
    </citation>
    <scope>NUCLEOTIDE SEQUENCE [LARGE SCALE GENOMIC DNA]</scope>
    <source>
        <tissue evidence="2">Muscle</tissue>
    </source>
</reference>
<feature type="compositionally biased region" description="Low complexity" evidence="1">
    <location>
        <begin position="80"/>
        <end position="95"/>
    </location>
</feature>